<dbReference type="EMBL" id="QLST01000017">
    <property type="protein sequence ID" value="RBA27530.1"/>
    <property type="molecule type" value="Genomic_DNA"/>
</dbReference>
<dbReference type="OrthoDB" id="9774900at2"/>
<keyword evidence="6" id="KW-0482">Metalloprotease</keyword>
<dbReference type="GO" id="GO:0006508">
    <property type="term" value="P:proteolysis"/>
    <property type="evidence" value="ECO:0007669"/>
    <property type="project" value="UniProtKB-KW"/>
</dbReference>
<dbReference type="PANTHER" id="PTHR30168:SF0">
    <property type="entry name" value="INNER MEMBRANE PROTEIN"/>
    <property type="match status" value="1"/>
</dbReference>
<keyword evidence="6" id="KW-0645">Protease</keyword>
<evidence type="ECO:0000313" key="7">
    <source>
        <dbReference type="Proteomes" id="UP000253319"/>
    </source>
</evidence>
<comment type="subcellular location">
    <subcellularLocation>
        <location evidence="1">Membrane</location>
        <topology evidence="1">Single-pass membrane protein</topology>
    </subcellularLocation>
</comment>
<gene>
    <name evidence="6" type="ORF">DPN68_11660</name>
</gene>
<dbReference type="PANTHER" id="PTHR30168">
    <property type="entry name" value="PUTATIVE MEMBRANE PROTEIN YPFJ"/>
    <property type="match status" value="1"/>
</dbReference>
<accession>A0A365NZ81</accession>
<proteinExistence type="predicted"/>
<reference evidence="6 7" key="1">
    <citation type="submission" date="2018-06" db="EMBL/GenBank/DDBJ databases">
        <title>Flavobacterium tibetense sp. nov., isolated from a wetland YonghuCo on Tibetan Plateau.</title>
        <authorList>
            <person name="Xing P."/>
            <person name="Phurbu D."/>
            <person name="Lu H."/>
        </authorList>
    </citation>
    <scope>NUCLEOTIDE SEQUENCE [LARGE SCALE GENOMIC DNA]</scope>
    <source>
        <strain evidence="6 7">YH5</strain>
    </source>
</reference>
<dbReference type="SUPFAM" id="SSF55486">
    <property type="entry name" value="Metalloproteases ('zincins'), catalytic domain"/>
    <property type="match status" value="1"/>
</dbReference>
<evidence type="ECO:0000313" key="6">
    <source>
        <dbReference type="EMBL" id="RBA27530.1"/>
    </source>
</evidence>
<keyword evidence="2 5" id="KW-0812">Transmembrane</keyword>
<evidence type="ECO:0000256" key="5">
    <source>
        <dbReference type="SAM" id="Phobius"/>
    </source>
</evidence>
<dbReference type="AlphaFoldDB" id="A0A365NZ81"/>
<organism evidence="6 7">
    <name type="scientific">Flavobacterium tibetense</name>
    <dbReference type="NCBI Taxonomy" id="2233533"/>
    <lineage>
        <taxon>Bacteria</taxon>
        <taxon>Pseudomonadati</taxon>
        <taxon>Bacteroidota</taxon>
        <taxon>Flavobacteriia</taxon>
        <taxon>Flavobacteriales</taxon>
        <taxon>Flavobacteriaceae</taxon>
        <taxon>Flavobacterium</taxon>
    </lineage>
</organism>
<dbReference type="GO" id="GO:0008237">
    <property type="term" value="F:metallopeptidase activity"/>
    <property type="evidence" value="ECO:0007669"/>
    <property type="project" value="UniProtKB-KW"/>
</dbReference>
<evidence type="ECO:0000256" key="2">
    <source>
        <dbReference type="ARBA" id="ARBA00022692"/>
    </source>
</evidence>
<comment type="caution">
    <text evidence="6">The sequence shown here is derived from an EMBL/GenBank/DDBJ whole genome shotgun (WGS) entry which is preliminary data.</text>
</comment>
<dbReference type="Proteomes" id="UP000253319">
    <property type="component" value="Unassembled WGS sequence"/>
</dbReference>
<feature type="transmembrane region" description="Helical" evidence="5">
    <location>
        <begin position="21"/>
        <end position="41"/>
    </location>
</feature>
<evidence type="ECO:0000256" key="3">
    <source>
        <dbReference type="ARBA" id="ARBA00022989"/>
    </source>
</evidence>
<dbReference type="RefSeq" id="WP_113989823.1">
    <property type="nucleotide sequence ID" value="NZ_QLST01000017.1"/>
</dbReference>
<protein>
    <submittedName>
        <fullName evidence="6">Metalloprotease</fullName>
    </submittedName>
</protein>
<dbReference type="Pfam" id="PF04228">
    <property type="entry name" value="Zn_peptidase"/>
    <property type="match status" value="1"/>
</dbReference>
<keyword evidence="3 5" id="KW-1133">Transmembrane helix</keyword>
<keyword evidence="6" id="KW-0378">Hydrolase</keyword>
<keyword evidence="4 5" id="KW-0472">Membrane</keyword>
<evidence type="ECO:0000256" key="1">
    <source>
        <dbReference type="ARBA" id="ARBA00004167"/>
    </source>
</evidence>
<evidence type="ECO:0000256" key="4">
    <source>
        <dbReference type="ARBA" id="ARBA00023136"/>
    </source>
</evidence>
<sequence>MKWQGKKQSGNVEDRRAMSSGGKVVAGGGLIGIIILLMNIFGGETGQQLAPILEQFNNTTVQQESGYVLTERDQDLGKMVDVVLTNTEEVWTKIFNENGLEYQKSTLVLFRGEVTSACGKAQSGSGPFYCTGDNKVYMDLDFFEILQTRFGAKEGEFAIAYVIAHEIGHHVQNQLGILQKVNALKRQNTAEGKRMYIAMELQADFYAGLWAHHAKDYLEINEEDIKIALSAASSVGDDNIQKRTQGYVDQESFTHGTSEQRMRWFLKGFRTGDVKAGDTFSQEEL</sequence>
<dbReference type="InterPro" id="IPR007343">
    <property type="entry name" value="Uncharacterised_pept_Zn_put"/>
</dbReference>
<name>A0A365NZ81_9FLAO</name>
<keyword evidence="7" id="KW-1185">Reference proteome</keyword>
<dbReference type="GO" id="GO:0016020">
    <property type="term" value="C:membrane"/>
    <property type="evidence" value="ECO:0007669"/>
    <property type="project" value="UniProtKB-SubCell"/>
</dbReference>